<protein>
    <submittedName>
        <fullName evidence="3">TPR domain-containing protein</fullName>
    </submittedName>
</protein>
<dbReference type="InterPro" id="IPR053209">
    <property type="entry name" value="Gramillin-biosynth_MTr"/>
</dbReference>
<dbReference type="Gene3D" id="1.25.40.10">
    <property type="entry name" value="Tetratricopeptide repeat domain"/>
    <property type="match status" value="1"/>
</dbReference>
<evidence type="ECO:0000256" key="1">
    <source>
        <dbReference type="PROSITE-ProRule" id="PRU00339"/>
    </source>
</evidence>
<evidence type="ECO:0000313" key="3">
    <source>
        <dbReference type="EMBL" id="KAF0320262.1"/>
    </source>
</evidence>
<keyword evidence="4" id="KW-1185">Reference proteome</keyword>
<dbReference type="OrthoDB" id="1028014at2759"/>
<dbReference type="EMBL" id="WOWK01000085">
    <property type="protein sequence ID" value="KAF0320262.1"/>
    <property type="molecule type" value="Genomic_DNA"/>
</dbReference>
<dbReference type="InterPro" id="IPR019734">
    <property type="entry name" value="TPR_rpt"/>
</dbReference>
<dbReference type="SUPFAM" id="SSF48452">
    <property type="entry name" value="TPR-like"/>
    <property type="match status" value="1"/>
</dbReference>
<feature type="domain" description="SET" evidence="2">
    <location>
        <begin position="374"/>
        <end position="545"/>
    </location>
</feature>
<evidence type="ECO:0000313" key="4">
    <source>
        <dbReference type="Proteomes" id="UP000434172"/>
    </source>
</evidence>
<sequence>MAVDNNQEVEAPSATDPTINTVDFNLQIGVEEILVDVDPDVSLEFLQKAEAHAGKPPPTRVPKEALLRMHNRHVEQQQTPGQEKAPRMVKKVVLALAYPPSCKPIKALSPIRLDELLVETHHEEKYLVAKAISPPYQGAGTITVVEDEHGNVDKLALYNQSISNILQSIPEGTIVLIKEPYYKFSGENDYMLCVDHPSDIIRLQQGQDESLVPTPWRELQDTREAVDLGAAGDKAFISKDLPLAVENYTKALEMADDADHPFRSGMFSKRASINLTLKRFDDAFSDALASIGGPSDWKAYFLAARASYELTDFQTSKEHFESALALNPPTPNVQKEYERCLARREEEKGFYNFPDMAKDVTPKNIHIDRASFLSRTEIRDSPHHGRGLFATEDIKAGDLVFVEKATSVPNEFNPEHNSAAAYAQLIELCADNPTIHKKVLDLYGGTYKRSGLEGTEVDGKPIIDVFLLESIRRKNCFSGAHVSAQAANGEWNMWKNGMSRGLWVYSAYANHSCLPNCNRSFVGDMLVVRATVDIPKGTEITHIYLPPKAAFLLRVPQFRRTWGFECSCDLCDGEAKSPLDQHKKRVPALAELQRTIKKKNPVKFHPDATIRQIERMAGKLAALHEPEVYDELKLPRLMLVWPTMWLVEALHTRKQWAKVIKWGSEVFRNFGFVEPVRGERLWMYKDTQAVTTFEVIKALKLTADAYAATGQEDLARDCRDAARTGLVCMVGWVTDESFEAFR</sequence>
<dbReference type="SUPFAM" id="SSF82199">
    <property type="entry name" value="SET domain"/>
    <property type="match status" value="1"/>
</dbReference>
<dbReference type="PROSITE" id="PS50280">
    <property type="entry name" value="SET"/>
    <property type="match status" value="1"/>
</dbReference>
<gene>
    <name evidence="3" type="ORF">GQ607_012524</name>
</gene>
<accession>A0A8H3W6M9</accession>
<proteinExistence type="predicted"/>
<dbReference type="AlphaFoldDB" id="A0A8H3W6M9"/>
<dbReference type="Proteomes" id="UP000434172">
    <property type="component" value="Unassembled WGS sequence"/>
</dbReference>
<dbReference type="SMART" id="SM00317">
    <property type="entry name" value="SET"/>
    <property type="match status" value="1"/>
</dbReference>
<comment type="caution">
    <text evidence="3">The sequence shown here is derived from an EMBL/GenBank/DDBJ whole genome shotgun (WGS) entry which is preliminary data.</text>
</comment>
<dbReference type="InterPro" id="IPR001214">
    <property type="entry name" value="SET_dom"/>
</dbReference>
<reference evidence="3 4" key="1">
    <citation type="submission" date="2019-12" db="EMBL/GenBank/DDBJ databases">
        <title>A genome sequence resource for the geographically widespread anthracnose pathogen Colletotrichum asianum.</title>
        <authorList>
            <person name="Meng Y."/>
        </authorList>
    </citation>
    <scope>NUCLEOTIDE SEQUENCE [LARGE SCALE GENOMIC DNA]</scope>
    <source>
        <strain evidence="3 4">ICMP 18580</strain>
    </source>
</reference>
<dbReference type="PANTHER" id="PTHR47643:SF2">
    <property type="entry name" value="TPR DOMAIN PROTEIN (AFU_ORTHOLOGUE AFUA_5G12710)"/>
    <property type="match status" value="1"/>
</dbReference>
<dbReference type="InterPro" id="IPR046341">
    <property type="entry name" value="SET_dom_sf"/>
</dbReference>
<dbReference type="PANTHER" id="PTHR47643">
    <property type="entry name" value="TPR DOMAIN PROTEIN (AFU_ORTHOLOGUE AFUA_5G12710)"/>
    <property type="match status" value="1"/>
</dbReference>
<feature type="repeat" description="TPR" evidence="1">
    <location>
        <begin position="297"/>
        <end position="330"/>
    </location>
</feature>
<dbReference type="CDD" id="cd20071">
    <property type="entry name" value="SET_SMYD"/>
    <property type="match status" value="1"/>
</dbReference>
<dbReference type="InterPro" id="IPR011990">
    <property type="entry name" value="TPR-like_helical_dom_sf"/>
</dbReference>
<evidence type="ECO:0000259" key="2">
    <source>
        <dbReference type="PROSITE" id="PS50280"/>
    </source>
</evidence>
<dbReference type="Gene3D" id="2.170.270.10">
    <property type="entry name" value="SET domain"/>
    <property type="match status" value="1"/>
</dbReference>
<organism evidence="3 4">
    <name type="scientific">Colletotrichum asianum</name>
    <dbReference type="NCBI Taxonomy" id="702518"/>
    <lineage>
        <taxon>Eukaryota</taxon>
        <taxon>Fungi</taxon>
        <taxon>Dikarya</taxon>
        <taxon>Ascomycota</taxon>
        <taxon>Pezizomycotina</taxon>
        <taxon>Sordariomycetes</taxon>
        <taxon>Hypocreomycetidae</taxon>
        <taxon>Glomerellales</taxon>
        <taxon>Glomerellaceae</taxon>
        <taxon>Colletotrichum</taxon>
        <taxon>Colletotrichum gloeosporioides species complex</taxon>
    </lineage>
</organism>
<dbReference type="PROSITE" id="PS50005">
    <property type="entry name" value="TPR"/>
    <property type="match status" value="1"/>
</dbReference>
<keyword evidence="1" id="KW-0802">TPR repeat</keyword>
<name>A0A8H3W6M9_9PEZI</name>
<dbReference type="Pfam" id="PF00856">
    <property type="entry name" value="SET"/>
    <property type="match status" value="1"/>
</dbReference>